<keyword evidence="1" id="KW-0732">Signal</keyword>
<feature type="signal peptide" evidence="1">
    <location>
        <begin position="1"/>
        <end position="24"/>
    </location>
</feature>
<organism evidence="2 3">
    <name type="scientific">Polytolypa hystricis (strain UAMH7299)</name>
    <dbReference type="NCBI Taxonomy" id="1447883"/>
    <lineage>
        <taxon>Eukaryota</taxon>
        <taxon>Fungi</taxon>
        <taxon>Dikarya</taxon>
        <taxon>Ascomycota</taxon>
        <taxon>Pezizomycotina</taxon>
        <taxon>Eurotiomycetes</taxon>
        <taxon>Eurotiomycetidae</taxon>
        <taxon>Onygenales</taxon>
        <taxon>Onygenales incertae sedis</taxon>
        <taxon>Polytolypa</taxon>
    </lineage>
</organism>
<dbReference type="AlphaFoldDB" id="A0A2B7WJ19"/>
<accession>A0A2B7WJ19</accession>
<gene>
    <name evidence="2" type="ORF">AJ80_09803</name>
</gene>
<keyword evidence="3" id="KW-1185">Reference proteome</keyword>
<dbReference type="EMBL" id="PDNA01000352">
    <property type="protein sequence ID" value="PGG96624.1"/>
    <property type="molecule type" value="Genomic_DNA"/>
</dbReference>
<dbReference type="Proteomes" id="UP000224634">
    <property type="component" value="Unassembled WGS sequence"/>
</dbReference>
<reference evidence="2 3" key="1">
    <citation type="submission" date="2017-10" db="EMBL/GenBank/DDBJ databases">
        <title>Comparative genomics in systemic dimorphic fungi from Ajellomycetaceae.</title>
        <authorList>
            <person name="Munoz J.F."/>
            <person name="Mcewen J.G."/>
            <person name="Clay O.K."/>
            <person name="Cuomo C.A."/>
        </authorList>
    </citation>
    <scope>NUCLEOTIDE SEQUENCE [LARGE SCALE GENOMIC DNA]</scope>
    <source>
        <strain evidence="2 3">UAMH7299</strain>
    </source>
</reference>
<feature type="chain" id="PRO_5012518752" evidence="1">
    <location>
        <begin position="25"/>
        <end position="193"/>
    </location>
</feature>
<sequence>MKVSTATCYLFVTLCLFMAKLTHASPVMLNPGSPTLEQRSTYPDRLWVEDHDEAPPTDTGLYAISNANGTLPAFWIHRDVTVPQLPKDISVIPIDTTTKILEKRLPSYVNVYGGGSCTNYRAQIQNPQSGQCYGAFTSYSVISIYIPSTNTGDIFNLYGDDSCQSYLLQLYQFVGCYTSPWYFWSFFPCNICS</sequence>
<comment type="caution">
    <text evidence="2">The sequence shown here is derived from an EMBL/GenBank/DDBJ whole genome shotgun (WGS) entry which is preliminary data.</text>
</comment>
<evidence type="ECO:0000313" key="3">
    <source>
        <dbReference type="Proteomes" id="UP000224634"/>
    </source>
</evidence>
<name>A0A2B7WJ19_POLH7</name>
<evidence type="ECO:0000313" key="2">
    <source>
        <dbReference type="EMBL" id="PGG96624.1"/>
    </source>
</evidence>
<evidence type="ECO:0000256" key="1">
    <source>
        <dbReference type="SAM" id="SignalP"/>
    </source>
</evidence>
<protein>
    <submittedName>
        <fullName evidence="2">Uncharacterized protein</fullName>
    </submittedName>
</protein>
<proteinExistence type="predicted"/>